<reference evidence="1 2" key="1">
    <citation type="submission" date="2018-03" db="EMBL/GenBank/DDBJ databases">
        <title>Actinopolyspora mortivallis from Sahara, screening for active biomolecules.</title>
        <authorList>
            <person name="Selama O."/>
            <person name="Wellington E.M.H."/>
            <person name="Hacene H."/>
        </authorList>
    </citation>
    <scope>NUCLEOTIDE SEQUENCE [LARGE SCALE GENOMIC DNA]</scope>
    <source>
        <strain evidence="1 2">M5A</strain>
    </source>
</reference>
<comment type="caution">
    <text evidence="1">The sequence shown here is derived from an EMBL/GenBank/DDBJ whole genome shotgun (WGS) entry which is preliminary data.</text>
</comment>
<dbReference type="EMBL" id="PVSR01000002">
    <property type="protein sequence ID" value="PRW64762.1"/>
    <property type="molecule type" value="Genomic_DNA"/>
</dbReference>
<organism evidence="1 2">
    <name type="scientific">Actinopolyspora mortivallis</name>
    <dbReference type="NCBI Taxonomy" id="33906"/>
    <lineage>
        <taxon>Bacteria</taxon>
        <taxon>Bacillati</taxon>
        <taxon>Actinomycetota</taxon>
        <taxon>Actinomycetes</taxon>
        <taxon>Actinopolysporales</taxon>
        <taxon>Actinopolysporaceae</taxon>
        <taxon>Actinopolyspora</taxon>
    </lineage>
</organism>
<proteinExistence type="predicted"/>
<evidence type="ECO:0000313" key="1">
    <source>
        <dbReference type="EMBL" id="PRW64762.1"/>
    </source>
</evidence>
<name>A0A2T0H066_ACTMO</name>
<sequence length="332" mass="36935">MTIYSQHPNRGKVQILATFRGQAGVMSSTVTSIDDAALAAPIVDALNRICACATIPVSAWDTRGDRIDRYPREHLAALIDRSARAELLTGAHSLWYELVKLRLHEALTDLDNAIAAVPTPVRTAITAELETEERNLREALAEYSESIAPPEIENRREWDSEYPFIAFEGGMDGLSSDDRDRLNHLEAGATSTRLKEGAEDLRVLVEAHARCTNDDAALHTQDLAISYEPFTPDRFFLDVQAPMPNGLYGRDTWTIEICQWDKDLDDPEHEDSTATGQFILSCVRSEPPTATEIVELLNRSGQQADQLAVWAKTPTGEALHDTTFVVTQRYDD</sequence>
<accession>A0A2T0H066</accession>
<evidence type="ECO:0000313" key="2">
    <source>
        <dbReference type="Proteomes" id="UP000239352"/>
    </source>
</evidence>
<dbReference type="Proteomes" id="UP000239352">
    <property type="component" value="Unassembled WGS sequence"/>
</dbReference>
<dbReference type="InParanoid" id="A0A2T0H066"/>
<dbReference type="RefSeq" id="WP_106112337.1">
    <property type="nucleotide sequence ID" value="NZ_PVSR01000002.1"/>
</dbReference>
<protein>
    <submittedName>
        <fullName evidence="1">Uncharacterized protein</fullName>
    </submittedName>
</protein>
<keyword evidence="2" id="KW-1185">Reference proteome</keyword>
<gene>
    <name evidence="1" type="ORF">CEP50_02695</name>
</gene>
<dbReference type="AlphaFoldDB" id="A0A2T0H066"/>